<feature type="compositionally biased region" description="Polar residues" evidence="1">
    <location>
        <begin position="28"/>
        <end position="38"/>
    </location>
</feature>
<comment type="caution">
    <text evidence="2">The sequence shown here is derived from an EMBL/GenBank/DDBJ whole genome shotgun (WGS) entry which is preliminary data.</text>
</comment>
<evidence type="ECO:0008006" key="4">
    <source>
        <dbReference type="Google" id="ProtNLM"/>
    </source>
</evidence>
<evidence type="ECO:0000313" key="3">
    <source>
        <dbReference type="Proteomes" id="UP001209878"/>
    </source>
</evidence>
<dbReference type="Proteomes" id="UP001209878">
    <property type="component" value="Unassembled WGS sequence"/>
</dbReference>
<dbReference type="PANTHER" id="PTHR13475">
    <property type="entry name" value="NEUGRIN"/>
    <property type="match status" value="1"/>
</dbReference>
<accession>A0AAD9NQJ5</accession>
<feature type="compositionally biased region" description="Basic and acidic residues" evidence="1">
    <location>
        <begin position="302"/>
        <end position="318"/>
    </location>
</feature>
<gene>
    <name evidence="2" type="ORF">NP493_532g02015</name>
</gene>
<feature type="region of interest" description="Disordered" evidence="1">
    <location>
        <begin position="28"/>
        <end position="53"/>
    </location>
</feature>
<name>A0AAD9NQJ5_RIDPI</name>
<proteinExistence type="predicted"/>
<reference evidence="2" key="1">
    <citation type="journal article" date="2023" name="Mol. Biol. Evol.">
        <title>Third-Generation Sequencing Reveals the Adaptive Role of the Epigenome in Three Deep-Sea Polychaetes.</title>
        <authorList>
            <person name="Perez M."/>
            <person name="Aroh O."/>
            <person name="Sun Y."/>
            <person name="Lan Y."/>
            <person name="Juniper S.K."/>
            <person name="Young C.R."/>
            <person name="Angers B."/>
            <person name="Qian P.Y."/>
        </authorList>
    </citation>
    <scope>NUCLEOTIDE SEQUENCE</scope>
    <source>
        <strain evidence="2">R07B-5</strain>
    </source>
</reference>
<feature type="compositionally biased region" description="Basic residues" evidence="1">
    <location>
        <begin position="40"/>
        <end position="53"/>
    </location>
</feature>
<evidence type="ECO:0000313" key="2">
    <source>
        <dbReference type="EMBL" id="KAK2178720.1"/>
    </source>
</evidence>
<keyword evidence="3" id="KW-1185">Reference proteome</keyword>
<organism evidence="2 3">
    <name type="scientific">Ridgeia piscesae</name>
    <name type="common">Tubeworm</name>
    <dbReference type="NCBI Taxonomy" id="27915"/>
    <lineage>
        <taxon>Eukaryota</taxon>
        <taxon>Metazoa</taxon>
        <taxon>Spiralia</taxon>
        <taxon>Lophotrochozoa</taxon>
        <taxon>Annelida</taxon>
        <taxon>Polychaeta</taxon>
        <taxon>Sedentaria</taxon>
        <taxon>Canalipalpata</taxon>
        <taxon>Sabellida</taxon>
        <taxon>Siboglinidae</taxon>
        <taxon>Ridgeia</taxon>
    </lineage>
</organism>
<dbReference type="PANTHER" id="PTHR13475:SF3">
    <property type="entry name" value="NEUGRIN"/>
    <property type="match status" value="1"/>
</dbReference>
<feature type="region of interest" description="Disordered" evidence="1">
    <location>
        <begin position="357"/>
        <end position="376"/>
    </location>
</feature>
<dbReference type="GO" id="GO:0005634">
    <property type="term" value="C:nucleus"/>
    <property type="evidence" value="ECO:0007669"/>
    <property type="project" value="TreeGrafter"/>
</dbReference>
<evidence type="ECO:0000256" key="1">
    <source>
        <dbReference type="SAM" id="MobiDB-lite"/>
    </source>
</evidence>
<dbReference type="EMBL" id="JAODUO010000531">
    <property type="protein sequence ID" value="KAK2178720.1"/>
    <property type="molecule type" value="Genomic_DNA"/>
</dbReference>
<sequence length="495" mass="56996">MMLTVVNKCLRHKPSAAIFTAAMATYNKSHSGAPSTPKQYGHRNRLSSRPRQRQHISKFFKEVEELDEAQDFLDFDKKDFVQKNFREETRLQKKILYKVLEHKYFQRPQPLNLLTWDAKEQIRYLHAEFPEDWTLERLAESFPVDRNGVIKILKSKYVPRTIGEVIRHDKRVKENWLKLKAGDFGKEGGPVALRYEELLKNNRLHLLGNAAGILSLPMPEMGRFLSVRTSDVDTAIARRDETPGPFEAIVKGYCEAQKSTHVADGEEKVTQSKKLLQENRETNHKLLESVAKSTQHLPAKTQTHELKSLDSGRSDRNIRPTSAGFNYVDENLHKPEPRTSLGSKGNNLQTLLDMDFPDTDVVPRRGSHHQRRLTTSSRLDTEAEQVTGIGNTGEVRGQEFEGDDVIRKRQYAPAPVDKRNVFDRIQYDVPHELQYGHQEAYVYDEEKGYQHPLGKAARDIKQKILVPETSESGETVYREGKNYYDVDGEFLYRVP</sequence>
<dbReference type="AlphaFoldDB" id="A0AAD9NQJ5"/>
<protein>
    <recommendedName>
        <fullName evidence="4">Neugrin</fullName>
    </recommendedName>
</protein>
<feature type="region of interest" description="Disordered" evidence="1">
    <location>
        <begin position="292"/>
        <end position="345"/>
    </location>
</feature>
<dbReference type="InterPro" id="IPR010487">
    <property type="entry name" value="NGRN/Rrg9"/>
</dbReference>
<dbReference type="Pfam" id="PF06413">
    <property type="entry name" value="Neugrin"/>
    <property type="match status" value="1"/>
</dbReference>